<evidence type="ECO:0000313" key="2">
    <source>
        <dbReference type="EMBL" id="CAI8618055.1"/>
    </source>
</evidence>
<feature type="domain" description="Reverse transcriptase zinc-binding" evidence="1">
    <location>
        <begin position="4"/>
        <end position="86"/>
    </location>
</feature>
<dbReference type="EMBL" id="OX451741">
    <property type="protein sequence ID" value="CAI8618055.1"/>
    <property type="molecule type" value="Genomic_DNA"/>
</dbReference>
<dbReference type="InterPro" id="IPR026960">
    <property type="entry name" value="RVT-Znf"/>
</dbReference>
<organism evidence="2 3">
    <name type="scientific">Vicia faba</name>
    <name type="common">Broad bean</name>
    <name type="synonym">Faba vulgaris</name>
    <dbReference type="NCBI Taxonomy" id="3906"/>
    <lineage>
        <taxon>Eukaryota</taxon>
        <taxon>Viridiplantae</taxon>
        <taxon>Streptophyta</taxon>
        <taxon>Embryophyta</taxon>
        <taxon>Tracheophyta</taxon>
        <taxon>Spermatophyta</taxon>
        <taxon>Magnoliopsida</taxon>
        <taxon>eudicotyledons</taxon>
        <taxon>Gunneridae</taxon>
        <taxon>Pentapetalae</taxon>
        <taxon>rosids</taxon>
        <taxon>fabids</taxon>
        <taxon>Fabales</taxon>
        <taxon>Fabaceae</taxon>
        <taxon>Papilionoideae</taxon>
        <taxon>50 kb inversion clade</taxon>
        <taxon>NPAAA clade</taxon>
        <taxon>Hologalegina</taxon>
        <taxon>IRL clade</taxon>
        <taxon>Fabeae</taxon>
        <taxon>Vicia</taxon>
    </lineage>
</organism>
<dbReference type="Pfam" id="PF13966">
    <property type="entry name" value="zf-RVT"/>
    <property type="match status" value="1"/>
</dbReference>
<reference evidence="2 3" key="1">
    <citation type="submission" date="2023-01" db="EMBL/GenBank/DDBJ databases">
        <authorList>
            <person name="Kreplak J."/>
        </authorList>
    </citation>
    <scope>NUCLEOTIDE SEQUENCE [LARGE SCALE GENOMIC DNA]</scope>
</reference>
<dbReference type="Proteomes" id="UP001157006">
    <property type="component" value="Chromosome 6"/>
</dbReference>
<evidence type="ECO:0000313" key="3">
    <source>
        <dbReference type="Proteomes" id="UP001157006"/>
    </source>
</evidence>
<proteinExistence type="predicted"/>
<accession>A0AAV1B6E8</accession>
<gene>
    <name evidence="2" type="ORF">VFH_VI105120</name>
</gene>
<name>A0AAV1B6E8_VICFA</name>
<dbReference type="AlphaFoldDB" id="A0AAV1B6E8"/>
<protein>
    <recommendedName>
        <fullName evidence="1">Reverse transcriptase zinc-binding domain-containing protein</fullName>
    </recommendedName>
</protein>
<evidence type="ECO:0000259" key="1">
    <source>
        <dbReference type="Pfam" id="PF13966"/>
    </source>
</evidence>
<sequence length="159" mass="18403">MLTLKLAYDFCHGKSNHVIWSNMVWHGSILPAKSMVLWKFLNNALPTDDILHKNGFNFPSQCTLCLNHEEFLLHLFFSCHYVANHWNWLCSRFNYNDNILGIEDCWGSSLILVGLHNASWLLWLESNLFLQKFGLSGTAPGWMTELFLGLLLPKTFLPF</sequence>
<keyword evidence="3" id="KW-1185">Reference proteome</keyword>